<dbReference type="Proteomes" id="UP000741863">
    <property type="component" value="Unassembled WGS sequence"/>
</dbReference>
<proteinExistence type="predicted"/>
<evidence type="ECO:0000313" key="2">
    <source>
        <dbReference type="EMBL" id="MBM7634067.1"/>
    </source>
</evidence>
<sequence>MAISYRRMKLMLERMARGSERQIIKVHADTLVAIRNLLGDQYRQYEEEGKLTYEIMSKYERLSKLEENIVKVINTMSRNTRTEIHKQLRNQYRESYYMTAWKIESESRALLRYSAVKPQIIHQAVNNSYNGLTLNERLSRHRNDLIMNIREKITRGLHRGESYSQMTKAIQGELEHDVVKARRVVRTEAHRIREEANHESVAHAEEQGIIMSKQWNSLSDERVRDRHDELDGVRVGSDVEFVIDEYAALYPGGFGEPEMDINCRCFISYEIEEIKKVQSNEAVASMTYEEWKSERLAS</sequence>
<organism evidence="2 3">
    <name type="scientific">Geomicrobium sediminis</name>
    <dbReference type="NCBI Taxonomy" id="1347788"/>
    <lineage>
        <taxon>Bacteria</taxon>
        <taxon>Bacillati</taxon>
        <taxon>Bacillota</taxon>
        <taxon>Bacilli</taxon>
        <taxon>Bacillales</taxon>
        <taxon>Geomicrobium</taxon>
    </lineage>
</organism>
<dbReference type="RefSeq" id="WP_204698815.1">
    <property type="nucleotide sequence ID" value="NZ_JAFBEC010000009.1"/>
</dbReference>
<accession>A0ABS2PFJ8</accession>
<gene>
    <name evidence="2" type="ORF">JOD17_003167</name>
</gene>
<evidence type="ECO:0000313" key="3">
    <source>
        <dbReference type="Proteomes" id="UP000741863"/>
    </source>
</evidence>
<dbReference type="NCBIfam" id="TIGR01641">
    <property type="entry name" value="phageSPP1_gp7"/>
    <property type="match status" value="1"/>
</dbReference>
<name>A0ABS2PFJ8_9BACL</name>
<keyword evidence="3" id="KW-1185">Reference proteome</keyword>
<evidence type="ECO:0000259" key="1">
    <source>
        <dbReference type="Pfam" id="PF04233"/>
    </source>
</evidence>
<dbReference type="InterPro" id="IPR006528">
    <property type="entry name" value="Phage_head_morphogenesis_dom"/>
</dbReference>
<dbReference type="Pfam" id="PF04233">
    <property type="entry name" value="Phage_Mu_F"/>
    <property type="match status" value="1"/>
</dbReference>
<reference evidence="2 3" key="1">
    <citation type="submission" date="2021-01" db="EMBL/GenBank/DDBJ databases">
        <title>Genomic Encyclopedia of Type Strains, Phase IV (KMG-IV): sequencing the most valuable type-strain genomes for metagenomic binning, comparative biology and taxonomic classification.</title>
        <authorList>
            <person name="Goeker M."/>
        </authorList>
    </citation>
    <scope>NUCLEOTIDE SEQUENCE [LARGE SCALE GENOMIC DNA]</scope>
    <source>
        <strain evidence="2 3">DSM 25540</strain>
    </source>
</reference>
<protein>
    <submittedName>
        <fullName evidence="2">SPP1 gp7 family putative phage head morphogenesis protein</fullName>
    </submittedName>
</protein>
<comment type="caution">
    <text evidence="2">The sequence shown here is derived from an EMBL/GenBank/DDBJ whole genome shotgun (WGS) entry which is preliminary data.</text>
</comment>
<dbReference type="EMBL" id="JAFBEC010000009">
    <property type="protein sequence ID" value="MBM7634067.1"/>
    <property type="molecule type" value="Genomic_DNA"/>
</dbReference>
<feature type="domain" description="Phage head morphogenesis" evidence="1">
    <location>
        <begin position="148"/>
        <end position="266"/>
    </location>
</feature>